<dbReference type="GO" id="GO:0006506">
    <property type="term" value="P:GPI anchor biosynthetic process"/>
    <property type="evidence" value="ECO:0007669"/>
    <property type="project" value="UniProtKB-UniPathway"/>
</dbReference>
<accession>A0A183SG37</accession>
<dbReference type="InterPro" id="IPR007070">
    <property type="entry name" value="GPI_EtnP_transferase_1"/>
</dbReference>
<keyword evidence="1" id="KW-0472">Membrane</keyword>
<keyword evidence="1" id="KW-0256">Endoplasmic reticulum</keyword>
<keyword evidence="1" id="KW-0812">Transmembrane</keyword>
<comment type="caution">
    <text evidence="1">Lacks conserved residue(s) required for the propagation of feature annotation.</text>
</comment>
<gene>
    <name evidence="2" type="ORF">SSLN_LOCUS3185</name>
</gene>
<dbReference type="EC" id="2.-.-.-" evidence="1"/>
<reference evidence="2 3" key="2">
    <citation type="submission" date="2018-11" db="EMBL/GenBank/DDBJ databases">
        <authorList>
            <consortium name="Pathogen Informatics"/>
        </authorList>
    </citation>
    <scope>NUCLEOTIDE SEQUENCE [LARGE SCALE GENOMIC DNA]</scope>
    <source>
        <strain evidence="2 3">NST_G2</strain>
    </source>
</reference>
<dbReference type="GO" id="GO:0005789">
    <property type="term" value="C:endoplasmic reticulum membrane"/>
    <property type="evidence" value="ECO:0007669"/>
    <property type="project" value="UniProtKB-SubCell"/>
</dbReference>
<organism evidence="4">
    <name type="scientific">Schistocephalus solidus</name>
    <name type="common">Tapeworm</name>
    <dbReference type="NCBI Taxonomy" id="70667"/>
    <lineage>
        <taxon>Eukaryota</taxon>
        <taxon>Metazoa</taxon>
        <taxon>Spiralia</taxon>
        <taxon>Lophotrochozoa</taxon>
        <taxon>Platyhelminthes</taxon>
        <taxon>Cestoda</taxon>
        <taxon>Eucestoda</taxon>
        <taxon>Diphyllobothriidea</taxon>
        <taxon>Diphyllobothriidae</taxon>
        <taxon>Schistocephalus</taxon>
    </lineage>
</organism>
<evidence type="ECO:0000256" key="1">
    <source>
        <dbReference type="RuleBase" id="RU367138"/>
    </source>
</evidence>
<name>A0A183SG37_SCHSO</name>
<dbReference type="Proteomes" id="UP000275846">
    <property type="component" value="Unassembled WGS sequence"/>
</dbReference>
<evidence type="ECO:0000313" key="4">
    <source>
        <dbReference type="WBParaSite" id="SSLN_0000328501-mRNA-1"/>
    </source>
</evidence>
<evidence type="ECO:0000313" key="3">
    <source>
        <dbReference type="Proteomes" id="UP000275846"/>
    </source>
</evidence>
<dbReference type="WBParaSite" id="SSLN_0000328501-mRNA-1">
    <property type="protein sequence ID" value="SSLN_0000328501-mRNA-1"/>
    <property type="gene ID" value="SSLN_0000328501"/>
</dbReference>
<dbReference type="PANTHER" id="PTHR12250:SF0">
    <property type="entry name" value="GPI ETHANOLAMINE PHOSPHATE TRANSFERASE 1"/>
    <property type="match status" value="1"/>
</dbReference>
<comment type="similarity">
    <text evidence="1">Belongs to the PIGG/PIGN/PIGO family. PIGN subfamily.</text>
</comment>
<evidence type="ECO:0000313" key="2">
    <source>
        <dbReference type="EMBL" id="VDL89570.1"/>
    </source>
</evidence>
<feature type="transmembrane region" description="Helical" evidence="1">
    <location>
        <begin position="444"/>
        <end position="461"/>
    </location>
</feature>
<dbReference type="PANTHER" id="PTHR12250">
    <property type="entry name" value="PHOSPHATIDYLINOSITOL GLYCAN, CLASS N"/>
    <property type="match status" value="1"/>
</dbReference>
<keyword evidence="3" id="KW-1185">Reference proteome</keyword>
<dbReference type="UniPathway" id="UPA00196"/>
<dbReference type="Pfam" id="PF01663">
    <property type="entry name" value="Phosphodiest"/>
    <property type="match status" value="1"/>
</dbReference>
<comment type="function">
    <text evidence="1">Ethanolamine phosphate transferase involved in glycosylphosphatidylinositol-anchor biosynthesis. Transfers ethanolamine phosphate to the first alpha-1,4-linked mannose of the glycosylphosphatidylinositol precursor of GPI-anchor.</text>
</comment>
<dbReference type="InterPro" id="IPR002591">
    <property type="entry name" value="Phosphodiest/P_Trfase"/>
</dbReference>
<proteinExistence type="inferred from homology"/>
<dbReference type="SUPFAM" id="SSF53649">
    <property type="entry name" value="Alkaline phosphatase-like"/>
    <property type="match status" value="1"/>
</dbReference>
<dbReference type="Gene3D" id="3.40.720.10">
    <property type="entry name" value="Alkaline Phosphatase, subunit A"/>
    <property type="match status" value="1"/>
</dbReference>
<dbReference type="GO" id="GO:0051377">
    <property type="term" value="F:mannose-ethanolamine phosphotransferase activity"/>
    <property type="evidence" value="ECO:0007669"/>
    <property type="project" value="UniProtKB-UniRule"/>
</dbReference>
<dbReference type="EMBL" id="UYSU01032454">
    <property type="protein sequence ID" value="VDL89570.1"/>
    <property type="molecule type" value="Genomic_DNA"/>
</dbReference>
<comment type="pathway">
    <text evidence="1">Glycolipid biosynthesis; glycosylphosphatidylinositol-anchor biosynthesis.</text>
</comment>
<feature type="transmembrane region" description="Helical" evidence="1">
    <location>
        <begin position="467"/>
        <end position="485"/>
    </location>
</feature>
<dbReference type="STRING" id="70667.A0A183SG37"/>
<comment type="subcellular location">
    <subcellularLocation>
        <location evidence="1">Endoplasmic reticulum membrane</location>
        <topology evidence="1">Multi-pass membrane protein</topology>
    </subcellularLocation>
</comment>
<dbReference type="OrthoDB" id="2748310at2759"/>
<sequence length="558" mass="61625">MQSSAGSMLRELSPQKIDVNASTRGKLVFFNFASPDIADHIEGYSTPDYLKAVVQADAFVHDVFHFFRIGLSKELMNATTFIVTSDHGVLRYGGHGDASVDEAYVPIFIWGSGIVREQSHPILRRLDSKSGYQILLNQVDICPLIACILGINIPSNSMFSLYLTNPDAIFTFLYVILRPASRVAVAVQGGDFVEGFFVCNGRAVDVIFMQLFLLGEQNVDGCVVVIEPVLVLMTCAAEDIQCGGLNRVPQSEPAVLHGGILIGDWKTEAHRGDGEVVLGSSVGTGDRLCYQRVLLLTPPDEDIIQQVPVSRLGVHRCRLLPHRETEECVDQDQVVLCAGAQSIYVRQFSHDERRYPTCAPQPGGRRNASAASVSPRELTLVTLLCLLAHTFLDGTAGCLRNRFKSYLANAKPTMSALTAAIPCLRSALIFLSFLFMLSGFYVKSLFSLSVLSALAAQMIWIKLQRSFQAYLCVVSLALASCILFIDHFRNQEKHLIEAVDCDHRFNWDATKVVAMANTKQAREFLKAWHSNTNSTNRHVDVDAHYEGLGARLTDSHRP</sequence>
<feature type="transmembrane region" description="Helical" evidence="1">
    <location>
        <begin position="416"/>
        <end position="437"/>
    </location>
</feature>
<keyword evidence="1" id="KW-1133">Transmembrane helix</keyword>
<dbReference type="AlphaFoldDB" id="A0A183SG37"/>
<protein>
    <recommendedName>
        <fullName evidence="1">GPI ethanolamine phosphate transferase 1</fullName>
        <ecNumber evidence="1">2.-.-.-</ecNumber>
    </recommendedName>
</protein>
<reference evidence="4" key="1">
    <citation type="submission" date="2016-06" db="UniProtKB">
        <authorList>
            <consortium name="WormBaseParasite"/>
        </authorList>
    </citation>
    <scope>IDENTIFICATION</scope>
</reference>
<dbReference type="InterPro" id="IPR017850">
    <property type="entry name" value="Alkaline_phosphatase_core_sf"/>
</dbReference>
<keyword evidence="1" id="KW-0808">Transferase</keyword>
<keyword evidence="1" id="KW-0337">GPI-anchor biosynthesis</keyword>